<dbReference type="eggNOG" id="COG2856">
    <property type="taxonomic scope" value="Bacteria"/>
</dbReference>
<protein>
    <recommendedName>
        <fullName evidence="1">IrrE N-terminal-like domain-containing protein</fullName>
    </recommendedName>
</protein>
<evidence type="ECO:0000313" key="3">
    <source>
        <dbReference type="EMBL" id="ADL27288.1"/>
    </source>
</evidence>
<dbReference type="EMBL" id="CP002158">
    <property type="protein sequence ID" value="ADL27288.1"/>
    <property type="molecule type" value="Genomic_DNA"/>
</dbReference>
<dbReference type="Pfam" id="PF06114">
    <property type="entry name" value="Peptidase_M78"/>
    <property type="match status" value="1"/>
</dbReference>
<accession>C9RLL7</accession>
<keyword evidence="5" id="KW-1185">Reference proteome</keyword>
<reference evidence="2 5" key="1">
    <citation type="submission" date="2009-10" db="EMBL/GenBank/DDBJ databases">
        <title>Complete sequence of Fibrobacter succinogenes subsp. succinogenes S85.</title>
        <authorList>
            <consortium name="US DOE Joint Genome Institute"/>
            <person name="Lucas S."/>
            <person name="Copeland A."/>
            <person name="Lapidus A."/>
            <person name="Glavina del Rio T."/>
            <person name="Tice H."/>
            <person name="Bruce D."/>
            <person name="Goodwin L."/>
            <person name="Pitluck S."/>
            <person name="Chertkov O."/>
            <person name="Detter J.C."/>
            <person name="Han C."/>
            <person name="Tapia R."/>
            <person name="Larimer F."/>
            <person name="Land M."/>
            <person name="Hauser L."/>
            <person name="Kyrpides N."/>
            <person name="Mikhailova N."/>
            <person name="Weimer P.J."/>
            <person name="Stevenson D.M."/>
            <person name="Boyum J."/>
            <person name="Brumm P.I."/>
            <person name="Mead D."/>
        </authorList>
    </citation>
    <scope>NUCLEOTIDE SEQUENCE [LARGE SCALE GENOMIC DNA]</scope>
    <source>
        <strain evidence="5">ATCC 19169 / S85</strain>
        <strain evidence="2">S85</strain>
    </source>
</reference>
<evidence type="ECO:0000313" key="4">
    <source>
        <dbReference type="Proteomes" id="UP000000517"/>
    </source>
</evidence>
<proteinExistence type="predicted"/>
<gene>
    <name evidence="2" type="ordered locus">Fisuc_2446</name>
    <name evidence="3" type="ordered locus">FSU_3010</name>
</gene>
<name>C9RLL7_FIBSS</name>
<dbReference type="Proteomes" id="UP000001497">
    <property type="component" value="Chromosome"/>
</dbReference>
<dbReference type="HOGENOM" id="CLU_083560_1_0_0"/>
<dbReference type="KEGG" id="fsc:FSU_3010"/>
<reference evidence="3" key="3">
    <citation type="submission" date="2010-08" db="EMBL/GenBank/DDBJ databases">
        <authorList>
            <person name="Durkin A.S."/>
            <person name="Nelson K.E."/>
            <person name="Morrison M."/>
            <person name="Forsberg C.W."/>
            <person name="Wilson D.B."/>
            <person name="Russell J.B."/>
            <person name="Cann I.K.O."/>
            <person name="Mackie R.I."/>
            <person name="White B.A."/>
        </authorList>
    </citation>
    <scope>NUCLEOTIDE SEQUENCE</scope>
    <source>
        <strain evidence="3">S85</strain>
    </source>
</reference>
<evidence type="ECO:0000313" key="2">
    <source>
        <dbReference type="EMBL" id="ACX76032.1"/>
    </source>
</evidence>
<feature type="domain" description="IrrE N-terminal-like" evidence="1">
    <location>
        <begin position="86"/>
        <end position="221"/>
    </location>
</feature>
<sequence length="229" mass="26543">MDFIDYSHISMDERGVYRVSYAQIEDAVENYLRECHPEILLYPQCVPIEEWIESNEFGFKLEMRDIAYPQAKGITAFSKMVIWSIDSETKKVQPIPIENSTIVVDESRSPVEIRFTAAHEVIHIKMHPYYFMHHSNAIAASSNIVSISSYLHKPIWWLERQANYGAGALLMPRITLFLLFKKFFQTATVFKLSKNDKISIAFINTICQIYEVSVSAARIRLVQLNLLEE</sequence>
<organism evidence="3 4">
    <name type="scientific">Fibrobacter succinogenes (strain ATCC 19169 / S85)</name>
    <dbReference type="NCBI Taxonomy" id="59374"/>
    <lineage>
        <taxon>Bacteria</taxon>
        <taxon>Pseudomonadati</taxon>
        <taxon>Fibrobacterota</taxon>
        <taxon>Fibrobacteria</taxon>
        <taxon>Fibrobacterales</taxon>
        <taxon>Fibrobacteraceae</taxon>
        <taxon>Fibrobacter</taxon>
    </lineage>
</organism>
<evidence type="ECO:0000259" key="1">
    <source>
        <dbReference type="Pfam" id="PF06114"/>
    </source>
</evidence>
<dbReference type="STRING" id="59374.FSU_3010"/>
<reference evidence="4" key="2">
    <citation type="submission" date="2010-08" db="EMBL/GenBank/DDBJ databases">
        <title>Complete sequence of Fibrobacter succinogenes subsp. succinogenes S85.</title>
        <authorList>
            <person name="Durkin A.S."/>
            <person name="Nelson K.E."/>
            <person name="Morrison M."/>
            <person name="Forsberg C.W."/>
            <person name="Wilson D.B."/>
            <person name="Russell J.B."/>
            <person name="Cann I.K.O."/>
            <person name="Mackie R.I."/>
            <person name="White B.A."/>
        </authorList>
    </citation>
    <scope>NUCLEOTIDE SEQUENCE [LARGE SCALE GENOMIC DNA]</scope>
    <source>
        <strain evidence="4">ATCC 19169 / S85</strain>
    </source>
</reference>
<dbReference type="EMBL" id="CP001792">
    <property type="protein sequence ID" value="ACX76032.1"/>
    <property type="molecule type" value="Genomic_DNA"/>
</dbReference>
<dbReference type="Proteomes" id="UP000000517">
    <property type="component" value="Chromosome"/>
</dbReference>
<evidence type="ECO:0000313" key="5">
    <source>
        <dbReference type="Proteomes" id="UP000001497"/>
    </source>
</evidence>
<dbReference type="RefSeq" id="WP_014547061.1">
    <property type="nucleotide sequence ID" value="NC_013410.1"/>
</dbReference>
<dbReference type="InterPro" id="IPR010359">
    <property type="entry name" value="IrrE_HExxH"/>
</dbReference>
<dbReference type="KEGG" id="fsu:Fisuc_2446"/>
<dbReference type="AlphaFoldDB" id="C9RLL7"/>
<dbReference type="OrthoDB" id="581382at2"/>
<dbReference type="Gene3D" id="1.10.10.2910">
    <property type="match status" value="1"/>
</dbReference>